<dbReference type="AlphaFoldDB" id="Q52S72"/>
<dbReference type="OrthoDB" id="62528at2759"/>
<feature type="compositionally biased region" description="Polar residues" evidence="5">
    <location>
        <begin position="271"/>
        <end position="280"/>
    </location>
</feature>
<organism evidence="7">
    <name type="scientific">Ciona intestinalis</name>
    <name type="common">Transparent sea squirt</name>
    <name type="synonym">Ascidia intestinalis</name>
    <dbReference type="NCBI Taxonomy" id="7719"/>
    <lineage>
        <taxon>Eukaryota</taxon>
        <taxon>Metazoa</taxon>
        <taxon>Chordata</taxon>
        <taxon>Tunicata</taxon>
        <taxon>Ascidiacea</taxon>
        <taxon>Phlebobranchia</taxon>
        <taxon>Cionidae</taxon>
        <taxon>Ciona</taxon>
    </lineage>
</organism>
<reference evidence="7" key="1">
    <citation type="journal article" date="2005" name="J. Biochem. Mol. Biol.">
        <title>Molecular cloning and bioinformatic analysis of SPATA4 gene.</title>
        <authorList>
            <person name="Liu S.F."/>
            <person name="Ai C."/>
            <person name="Ge Z.Q."/>
            <person name="Liu H.L."/>
            <person name="Liu B.W."/>
            <person name="He S."/>
            <person name="Wang Z."/>
        </authorList>
    </citation>
    <scope>NUCLEOTIDE SEQUENCE</scope>
</reference>
<proteinExistence type="evidence at transcript level"/>
<feature type="region of interest" description="Disordered" evidence="5">
    <location>
        <begin position="220"/>
        <end position="280"/>
    </location>
</feature>
<comment type="function">
    <text evidence="3">May play a role in apoptosis regulation.</text>
</comment>
<evidence type="ECO:0000256" key="4">
    <source>
        <dbReference type="ARBA" id="ARBA00071322"/>
    </source>
</evidence>
<dbReference type="GeneID" id="619231"/>
<accession>A0A1W2VNG4</accession>
<reference evidence="7" key="2">
    <citation type="submission" date="2005-03" db="EMBL/GenBank/DDBJ databases">
        <authorList>
            <person name="Liu S."/>
            <person name="Wang Z."/>
        </authorList>
    </citation>
    <scope>NUCLEOTIDE SEQUENCE</scope>
</reference>
<feature type="domain" description="Calponin-homology (CH)" evidence="6">
    <location>
        <begin position="15"/>
        <end position="122"/>
    </location>
</feature>
<evidence type="ECO:0000256" key="1">
    <source>
        <dbReference type="ARBA" id="ARBA00004123"/>
    </source>
</evidence>
<accession>Q52S72</accession>
<feature type="compositionally biased region" description="Polar residues" evidence="5">
    <location>
        <begin position="244"/>
        <end position="264"/>
    </location>
</feature>
<dbReference type="PROSITE" id="PS50021">
    <property type="entry name" value="CH"/>
    <property type="match status" value="1"/>
</dbReference>
<dbReference type="InterPro" id="IPR001715">
    <property type="entry name" value="CH_dom"/>
</dbReference>
<dbReference type="CTD" id="132851"/>
<dbReference type="EMBL" id="AY970819">
    <property type="protein sequence ID" value="AAX93765.1"/>
    <property type="molecule type" value="mRNA"/>
</dbReference>
<dbReference type="FunFam" id="1.10.418.10:FF:000061">
    <property type="entry name" value="Spermatogenesis associated 4"/>
    <property type="match status" value="1"/>
</dbReference>
<dbReference type="SUPFAM" id="SSF47576">
    <property type="entry name" value="Calponin-homology domain, CH-domain"/>
    <property type="match status" value="1"/>
</dbReference>
<name>Q52S72_CIOIN</name>
<dbReference type="InterPro" id="IPR036872">
    <property type="entry name" value="CH_dom_sf"/>
</dbReference>
<dbReference type="GO" id="GO:0005737">
    <property type="term" value="C:cytoplasm"/>
    <property type="evidence" value="ECO:0007669"/>
    <property type="project" value="UniProtKB-ARBA"/>
</dbReference>
<dbReference type="RefSeq" id="NP_001029005.1">
    <property type="nucleotide sequence ID" value="NM_001033833.1"/>
</dbReference>
<dbReference type="KEGG" id="cin:619231"/>
<protein>
    <recommendedName>
        <fullName evidence="4">Spermatogenesis-associated protein 4</fullName>
    </recommendedName>
</protein>
<evidence type="ECO:0000259" key="6">
    <source>
        <dbReference type="PROSITE" id="PS50021"/>
    </source>
</evidence>
<dbReference type="InterPro" id="IPR052111">
    <property type="entry name" value="Spermatogenesis_Ciliary_MAP"/>
</dbReference>
<dbReference type="PANTHER" id="PTHR12509">
    <property type="entry name" value="SPERMATOGENESIS-ASSOCIATED 4-RELATED"/>
    <property type="match status" value="1"/>
</dbReference>
<dbReference type="InterPro" id="IPR010441">
    <property type="entry name" value="CH_2"/>
</dbReference>
<evidence type="ECO:0000313" key="7">
    <source>
        <dbReference type="EMBL" id="AAX93765.1"/>
    </source>
</evidence>
<evidence type="ECO:0000256" key="3">
    <source>
        <dbReference type="ARBA" id="ARBA00058372"/>
    </source>
</evidence>
<dbReference type="Gene3D" id="1.10.418.10">
    <property type="entry name" value="Calponin-like domain"/>
    <property type="match status" value="1"/>
</dbReference>
<dbReference type="PANTHER" id="PTHR12509:SF8">
    <property type="entry name" value="SPERMATOGENESIS-ASSOCIATED PROTEIN 4"/>
    <property type="match status" value="1"/>
</dbReference>
<comment type="subcellular location">
    <subcellularLocation>
        <location evidence="1">Nucleus</location>
    </subcellularLocation>
</comment>
<keyword evidence="2" id="KW-0539">Nucleus</keyword>
<dbReference type="Pfam" id="PF06294">
    <property type="entry name" value="CH_2"/>
    <property type="match status" value="1"/>
</dbReference>
<sequence>MPSNKPIVKDIPRKCGVPREVLKWIQSLDLTYPIKNTRRDLANGFLVAEIFSWYFPKDIQMHSYDNGTSLPTKLGNWSQLERFFTKKKLDIPKEMIDGTIHCKRGAAELLVQTIYSLLTNRLVRTLTSEQEVDFTDRKYQVHLPMHARSTASHAIKNNLKITECMTEPNIITNKQKAHAIINRHLEHRNLDRMEDPTRFNIRPTIGELAVRLAPLQGDEASNEVWSSEQKKDSPFSAAGREQKTSSVQFREIQVQQMNKSSQMSVKPGSIHTIQTPVFTQ</sequence>
<evidence type="ECO:0000256" key="5">
    <source>
        <dbReference type="SAM" id="MobiDB-lite"/>
    </source>
</evidence>
<dbReference type="GO" id="GO:0005634">
    <property type="term" value="C:nucleus"/>
    <property type="evidence" value="ECO:0007669"/>
    <property type="project" value="UniProtKB-SubCell"/>
</dbReference>
<evidence type="ECO:0000256" key="2">
    <source>
        <dbReference type="ARBA" id="ARBA00023242"/>
    </source>
</evidence>
<gene>
    <name evidence="7" type="primary">SPATA4</name>
</gene>